<proteinExistence type="predicted"/>
<dbReference type="SUPFAM" id="SSF52047">
    <property type="entry name" value="RNI-like"/>
    <property type="match status" value="1"/>
</dbReference>
<dbReference type="OrthoDB" id="2269034at2759"/>
<comment type="caution">
    <text evidence="1">The sequence shown here is derived from an EMBL/GenBank/DDBJ whole genome shotgun (WGS) entry which is preliminary data.</text>
</comment>
<organism evidence="1 2">
    <name type="scientific">Pleurotus eryngii</name>
    <name type="common">Boletus of the steppes</name>
    <dbReference type="NCBI Taxonomy" id="5323"/>
    <lineage>
        <taxon>Eukaryota</taxon>
        <taxon>Fungi</taxon>
        <taxon>Dikarya</taxon>
        <taxon>Basidiomycota</taxon>
        <taxon>Agaricomycotina</taxon>
        <taxon>Agaricomycetes</taxon>
        <taxon>Agaricomycetidae</taxon>
        <taxon>Agaricales</taxon>
        <taxon>Pleurotineae</taxon>
        <taxon>Pleurotaceae</taxon>
        <taxon>Pleurotus</taxon>
    </lineage>
</organism>
<dbReference type="Gene3D" id="3.80.10.10">
    <property type="entry name" value="Ribonuclease Inhibitor"/>
    <property type="match status" value="1"/>
</dbReference>
<evidence type="ECO:0000313" key="2">
    <source>
        <dbReference type="Proteomes" id="UP000807025"/>
    </source>
</evidence>
<reference evidence="1" key="1">
    <citation type="submission" date="2020-11" db="EMBL/GenBank/DDBJ databases">
        <authorList>
            <consortium name="DOE Joint Genome Institute"/>
            <person name="Ahrendt S."/>
            <person name="Riley R."/>
            <person name="Andreopoulos W."/>
            <person name="Labutti K."/>
            <person name="Pangilinan J."/>
            <person name="Ruiz-Duenas F.J."/>
            <person name="Barrasa J.M."/>
            <person name="Sanchez-Garcia M."/>
            <person name="Camarero S."/>
            <person name="Miyauchi S."/>
            <person name="Serrano A."/>
            <person name="Linde D."/>
            <person name="Babiker R."/>
            <person name="Drula E."/>
            <person name="Ayuso-Fernandez I."/>
            <person name="Pacheco R."/>
            <person name="Padilla G."/>
            <person name="Ferreira P."/>
            <person name="Barriuso J."/>
            <person name="Kellner H."/>
            <person name="Castanera R."/>
            <person name="Alfaro M."/>
            <person name="Ramirez L."/>
            <person name="Pisabarro A.G."/>
            <person name="Kuo A."/>
            <person name="Tritt A."/>
            <person name="Lipzen A."/>
            <person name="He G."/>
            <person name="Yan M."/>
            <person name="Ng V."/>
            <person name="Cullen D."/>
            <person name="Martin F."/>
            <person name="Rosso M.-N."/>
            <person name="Henrissat B."/>
            <person name="Hibbett D."/>
            <person name="Martinez A.T."/>
            <person name="Grigoriev I.V."/>
        </authorList>
    </citation>
    <scope>NUCLEOTIDE SEQUENCE</scope>
    <source>
        <strain evidence="1">ATCC 90797</strain>
    </source>
</reference>
<accession>A0A9P6A9Y3</accession>
<evidence type="ECO:0000313" key="1">
    <source>
        <dbReference type="EMBL" id="KAF9501737.1"/>
    </source>
</evidence>
<sequence length="482" mass="54668">MTRVLARPSFSSVHEVGQPGATSRLGRKLRARRSPRIPVELWGEVFRWCLPQDGATTSLSDPPFTFTQVCRFWRAVAFSTPRLWASLAIDAARLADDEEATVAGIRSWLCRSDPLTFALKVRARDNCVRSPRPCLCQFSELIAANAHRWRHLKLHLPGDWFDWISFAGGGFTSLSCLSLHSSSFSDSHSSILDMEWRTLPPLRQITVSGLMFDPSSLHIDYAQITELVILPQHTLEEGILFTLDDVLNTLSQASRLTKLACLVDDRLLKWKMEVSSNVEELDLCFKDCGHNWNNPDRQANRMRRLDRFFSLLCNPNTRSLSIGYSSTTHLTTTPWPHDSFLSYLSKSSSNLESLTLKHLPVVETQIIQYLQRAPALTHLTVEVQPMTGSQRAVGDLLMAALTFMDWRCPLVPRLESLDFRNCGRRCSEAAVSFMIETRNVHNLVAKLKTIKYSASRTPHSLMTKLQELLQRGFRVDVEVVVQ</sequence>
<dbReference type="InterPro" id="IPR032675">
    <property type="entry name" value="LRR_dom_sf"/>
</dbReference>
<protein>
    <recommendedName>
        <fullName evidence="3">F-box domain-containing protein</fullName>
    </recommendedName>
</protein>
<dbReference type="Proteomes" id="UP000807025">
    <property type="component" value="Unassembled WGS sequence"/>
</dbReference>
<name>A0A9P6A9Y3_PLEER</name>
<dbReference type="EMBL" id="MU154522">
    <property type="protein sequence ID" value="KAF9501737.1"/>
    <property type="molecule type" value="Genomic_DNA"/>
</dbReference>
<dbReference type="AlphaFoldDB" id="A0A9P6A9Y3"/>
<evidence type="ECO:0008006" key="3">
    <source>
        <dbReference type="Google" id="ProtNLM"/>
    </source>
</evidence>
<keyword evidence="2" id="KW-1185">Reference proteome</keyword>
<gene>
    <name evidence="1" type="ORF">BDN71DRAFT_481058</name>
</gene>